<dbReference type="EMBL" id="SNRW01001600">
    <property type="protein sequence ID" value="KAA6395752.1"/>
    <property type="molecule type" value="Genomic_DNA"/>
</dbReference>
<dbReference type="InterPro" id="IPR036397">
    <property type="entry name" value="RNaseH_sf"/>
</dbReference>
<dbReference type="OrthoDB" id="6776985at2759"/>
<dbReference type="Gene3D" id="3.30.420.10">
    <property type="entry name" value="Ribonuclease H-like superfamily/Ribonuclease H"/>
    <property type="match status" value="1"/>
</dbReference>
<dbReference type="GO" id="GO:0003676">
    <property type="term" value="F:nucleic acid binding"/>
    <property type="evidence" value="ECO:0007669"/>
    <property type="project" value="InterPro"/>
</dbReference>
<dbReference type="PANTHER" id="PTHR47326">
    <property type="entry name" value="TRANSPOSABLE ELEMENT TC3 TRANSPOSASE-LIKE PROTEIN"/>
    <property type="match status" value="1"/>
</dbReference>
<evidence type="ECO:0000313" key="2">
    <source>
        <dbReference type="EMBL" id="KAA6395752.1"/>
    </source>
</evidence>
<dbReference type="Proteomes" id="UP000324800">
    <property type="component" value="Unassembled WGS sequence"/>
</dbReference>
<dbReference type="Pfam" id="PF13358">
    <property type="entry name" value="DDE_3"/>
    <property type="match status" value="1"/>
</dbReference>
<organism evidence="2 3">
    <name type="scientific">Streblomastix strix</name>
    <dbReference type="NCBI Taxonomy" id="222440"/>
    <lineage>
        <taxon>Eukaryota</taxon>
        <taxon>Metamonada</taxon>
        <taxon>Preaxostyla</taxon>
        <taxon>Oxymonadida</taxon>
        <taxon>Streblomastigidae</taxon>
        <taxon>Streblomastix</taxon>
    </lineage>
</organism>
<name>A0A5J4WMG7_9EUKA</name>
<evidence type="ECO:0000313" key="3">
    <source>
        <dbReference type="Proteomes" id="UP000324800"/>
    </source>
</evidence>
<protein>
    <submittedName>
        <fullName evidence="2">Putative Transposable element Tc3 transposase</fullName>
    </submittedName>
</protein>
<accession>A0A5J4WMG7</accession>
<comment type="caution">
    <text evidence="2">The sequence shown here is derived from an EMBL/GenBank/DDBJ whole genome shotgun (WGS) entry which is preliminary data.</text>
</comment>
<gene>
    <name evidence="2" type="ORF">EZS28_008718</name>
</gene>
<proteinExistence type="predicted"/>
<reference evidence="2 3" key="1">
    <citation type="submission" date="2019-03" db="EMBL/GenBank/DDBJ databases">
        <title>Single cell metagenomics reveals metabolic interactions within the superorganism composed of flagellate Streblomastix strix and complex community of Bacteroidetes bacteria on its surface.</title>
        <authorList>
            <person name="Treitli S.C."/>
            <person name="Kolisko M."/>
            <person name="Husnik F."/>
            <person name="Keeling P."/>
            <person name="Hampl V."/>
        </authorList>
    </citation>
    <scope>NUCLEOTIDE SEQUENCE [LARGE SCALE GENOMIC DNA]</scope>
    <source>
        <strain evidence="2">ST1C</strain>
    </source>
</reference>
<dbReference type="PANTHER" id="PTHR47326:SF1">
    <property type="entry name" value="HTH PSQ-TYPE DOMAIN-CONTAINING PROTEIN"/>
    <property type="match status" value="1"/>
</dbReference>
<dbReference type="InterPro" id="IPR038717">
    <property type="entry name" value="Tc1-like_DDE_dom"/>
</dbReference>
<sequence length="293" mass="33924">MKYAVTGRLTGFHKNTVRDVLIGKRKHAKVGRPPKLTPRNKRIIKQIAKGKRYSSPTQIGKEAKVGIKKRKVRRRPLLRQHHKEKRIEFARDCIIKKVDFDSVVFSDEKKFKLNGPDGYQYYWFAIDESNDFVRYSADYHRKKGVMVWLCMSSKGILCVQRLKGSINQDTYTDIVTNDPLAMMHGAHGTDFIFQQDNAPAHKAKNTIKALQSTGLVIMDWPTVSPDLNPVENIWALIVRRLYATKYRFHDEEALWNATIRVTNEITVQEVQKYTGSMTNRLLNVIEKKGLYSQ</sequence>
<dbReference type="AlphaFoldDB" id="A0A5J4WMG7"/>
<evidence type="ECO:0000259" key="1">
    <source>
        <dbReference type="Pfam" id="PF13358"/>
    </source>
</evidence>
<feature type="domain" description="Tc1-like transposase DDE" evidence="1">
    <location>
        <begin position="103"/>
        <end position="251"/>
    </location>
</feature>